<dbReference type="AlphaFoldDB" id="A0AAD5UN06"/>
<feature type="region of interest" description="Disordered" evidence="1">
    <location>
        <begin position="186"/>
        <end position="244"/>
    </location>
</feature>
<evidence type="ECO:0000313" key="3">
    <source>
        <dbReference type="Proteomes" id="UP001210925"/>
    </source>
</evidence>
<feature type="compositionally biased region" description="Basic and acidic residues" evidence="1">
    <location>
        <begin position="86"/>
        <end position="121"/>
    </location>
</feature>
<feature type="region of interest" description="Disordered" evidence="1">
    <location>
        <begin position="1"/>
        <end position="121"/>
    </location>
</feature>
<organism evidence="2 3">
    <name type="scientific">Boothiomyces macroporosus</name>
    <dbReference type="NCBI Taxonomy" id="261099"/>
    <lineage>
        <taxon>Eukaryota</taxon>
        <taxon>Fungi</taxon>
        <taxon>Fungi incertae sedis</taxon>
        <taxon>Chytridiomycota</taxon>
        <taxon>Chytridiomycota incertae sedis</taxon>
        <taxon>Chytridiomycetes</taxon>
        <taxon>Rhizophydiales</taxon>
        <taxon>Terramycetaceae</taxon>
        <taxon>Boothiomyces</taxon>
    </lineage>
</organism>
<feature type="compositionally biased region" description="Polar residues" evidence="1">
    <location>
        <begin position="11"/>
        <end position="26"/>
    </location>
</feature>
<evidence type="ECO:0000256" key="1">
    <source>
        <dbReference type="SAM" id="MobiDB-lite"/>
    </source>
</evidence>
<feature type="compositionally biased region" description="Basic residues" evidence="1">
    <location>
        <begin position="202"/>
        <end position="212"/>
    </location>
</feature>
<protein>
    <submittedName>
        <fullName evidence="2">Uncharacterized protein</fullName>
    </submittedName>
</protein>
<feature type="compositionally biased region" description="Basic and acidic residues" evidence="1">
    <location>
        <begin position="213"/>
        <end position="225"/>
    </location>
</feature>
<dbReference type="Proteomes" id="UP001210925">
    <property type="component" value="Unassembled WGS sequence"/>
</dbReference>
<gene>
    <name evidence="2" type="ORF">HK103_004713</name>
</gene>
<reference evidence="2" key="1">
    <citation type="submission" date="2020-05" db="EMBL/GenBank/DDBJ databases">
        <title>Phylogenomic resolution of chytrid fungi.</title>
        <authorList>
            <person name="Stajich J.E."/>
            <person name="Amses K."/>
            <person name="Simmons R."/>
            <person name="Seto K."/>
            <person name="Myers J."/>
            <person name="Bonds A."/>
            <person name="Quandt C.A."/>
            <person name="Barry K."/>
            <person name="Liu P."/>
            <person name="Grigoriev I."/>
            <person name="Longcore J.E."/>
            <person name="James T.Y."/>
        </authorList>
    </citation>
    <scope>NUCLEOTIDE SEQUENCE</scope>
    <source>
        <strain evidence="2">PLAUS21</strain>
    </source>
</reference>
<feature type="compositionally biased region" description="Basic and acidic residues" evidence="1">
    <location>
        <begin position="53"/>
        <end position="74"/>
    </location>
</feature>
<proteinExistence type="predicted"/>
<sequence>MPPKKKKLDTPTINSNSSTLAPSIKSTAPKPKAPIETLPKEPAPAKRLSTPKEPTRKDKPASAKDRRKEIERNEANNVLKPPISRPPKDTTRRESTIPKDKRQEREQRASKLFQKEDYESKKKIKKEIEAEEILEGDKPGSVAIFGKGSAKKRNKIVVEEDSPMAQDDLKIPSLWIRSGNGIVHLLEKPPDAPGVAPSAEKKKGKRKKKKLKKTDSFKDFTEGKKPTSRTRSGSSKSFFKPDSGKKTGPVYAAFLINEEMLKLSTAVGVKITLEPYVAPSEDKKDSVLDVLGISPSNDSIMDINAAFHSKENKIELLPQVGSKDKRKEAAPIVKRRIVLKPKPRHGLKKDTYMQHTPHPNLMSPLFPLPPIPQILYGPYQKQVEKVAEEVRKPVKYRGQEQLIFPENSFSSDPKFIERIVNLTKI</sequence>
<evidence type="ECO:0000313" key="2">
    <source>
        <dbReference type="EMBL" id="KAJ3261762.1"/>
    </source>
</evidence>
<name>A0AAD5UN06_9FUNG</name>
<keyword evidence="3" id="KW-1185">Reference proteome</keyword>
<dbReference type="EMBL" id="JADGKB010000004">
    <property type="protein sequence ID" value="KAJ3261762.1"/>
    <property type="molecule type" value="Genomic_DNA"/>
</dbReference>
<accession>A0AAD5UN06</accession>
<comment type="caution">
    <text evidence="2">The sequence shown here is derived from an EMBL/GenBank/DDBJ whole genome shotgun (WGS) entry which is preliminary data.</text>
</comment>